<dbReference type="PANTHER" id="PTHR43157:SF31">
    <property type="entry name" value="PHOSPHATIDYLINOSITOL-GLYCAN BIOSYNTHESIS CLASS F PROTEIN"/>
    <property type="match status" value="1"/>
</dbReference>
<sequence>MEDLTRHIVITGASSGIGRAAATEMESRGWRVTRIGRNQERLGPNGLVADFADLAQVRAVAEKLKGQRIDVIANNAGLVKGGTTVDGFHTTMQVNHLAPFLLTYLLRDQMPDGARMVNTSSAAWNVGADPSPPGRRFPSKWLAYATSKRANVYFAAEAARRWPTLRCYSFHPGVPRTRFGPPAARLFYRFAPGLTTPQQGADQLIWLSTAPPEELVDGAYYVSRRAVARPDDKAAASRLWEATASLLELPG</sequence>
<dbReference type="Gene3D" id="3.40.50.720">
    <property type="entry name" value="NAD(P)-binding Rossmann-like Domain"/>
    <property type="match status" value="1"/>
</dbReference>
<comment type="caution">
    <text evidence="2">The sequence shown here is derived from an EMBL/GenBank/DDBJ whole genome shotgun (WGS) entry which is preliminary data.</text>
</comment>
<dbReference type="Pfam" id="PF00106">
    <property type="entry name" value="adh_short"/>
    <property type="match status" value="1"/>
</dbReference>
<organism evidence="2 3">
    <name type="scientific">Rhizocola hellebori</name>
    <dbReference type="NCBI Taxonomy" id="1392758"/>
    <lineage>
        <taxon>Bacteria</taxon>
        <taxon>Bacillati</taxon>
        <taxon>Actinomycetota</taxon>
        <taxon>Actinomycetes</taxon>
        <taxon>Micromonosporales</taxon>
        <taxon>Micromonosporaceae</taxon>
        <taxon>Rhizocola</taxon>
    </lineage>
</organism>
<keyword evidence="3" id="KW-1185">Reference proteome</keyword>
<dbReference type="EMBL" id="BONY01000154">
    <property type="protein sequence ID" value="GIH11682.1"/>
    <property type="molecule type" value="Genomic_DNA"/>
</dbReference>
<dbReference type="InterPro" id="IPR002347">
    <property type="entry name" value="SDR_fam"/>
</dbReference>
<dbReference type="PRINTS" id="PR00081">
    <property type="entry name" value="GDHRDH"/>
</dbReference>
<dbReference type="PANTHER" id="PTHR43157">
    <property type="entry name" value="PHOSPHATIDYLINOSITOL-GLYCAN BIOSYNTHESIS CLASS F PROTEIN-RELATED"/>
    <property type="match status" value="1"/>
</dbReference>
<accession>A0A8J3VMH5</accession>
<dbReference type="RefSeq" id="WP_239124569.1">
    <property type="nucleotide sequence ID" value="NZ_BONY01000154.1"/>
</dbReference>
<dbReference type="InterPro" id="IPR036291">
    <property type="entry name" value="NAD(P)-bd_dom_sf"/>
</dbReference>
<protein>
    <submittedName>
        <fullName evidence="2">Short-chain dehydrogenase</fullName>
    </submittedName>
</protein>
<gene>
    <name evidence="2" type="ORF">Rhe02_97490</name>
</gene>
<proteinExistence type="predicted"/>
<evidence type="ECO:0000256" key="1">
    <source>
        <dbReference type="ARBA" id="ARBA00023002"/>
    </source>
</evidence>
<name>A0A8J3VMH5_9ACTN</name>
<dbReference type="GO" id="GO:0016491">
    <property type="term" value="F:oxidoreductase activity"/>
    <property type="evidence" value="ECO:0007669"/>
    <property type="project" value="UniProtKB-KW"/>
</dbReference>
<evidence type="ECO:0000313" key="2">
    <source>
        <dbReference type="EMBL" id="GIH11682.1"/>
    </source>
</evidence>
<dbReference type="AlphaFoldDB" id="A0A8J3VMH5"/>
<evidence type="ECO:0000313" key="3">
    <source>
        <dbReference type="Proteomes" id="UP000612899"/>
    </source>
</evidence>
<dbReference type="Proteomes" id="UP000612899">
    <property type="component" value="Unassembled WGS sequence"/>
</dbReference>
<reference evidence="2" key="1">
    <citation type="submission" date="2021-01" db="EMBL/GenBank/DDBJ databases">
        <title>Whole genome shotgun sequence of Rhizocola hellebori NBRC 109834.</title>
        <authorList>
            <person name="Komaki H."/>
            <person name="Tamura T."/>
        </authorList>
    </citation>
    <scope>NUCLEOTIDE SEQUENCE</scope>
    <source>
        <strain evidence="2">NBRC 109834</strain>
    </source>
</reference>
<keyword evidence="1" id="KW-0560">Oxidoreductase</keyword>
<dbReference type="SUPFAM" id="SSF51735">
    <property type="entry name" value="NAD(P)-binding Rossmann-fold domains"/>
    <property type="match status" value="1"/>
</dbReference>